<accession>A0AA38FA18</accession>
<sequence length="67" mass="7010">TLDDEAANDVVENNHGEIGVTENKSFDDGICLGLIGGQDTRSDDVAVYPLISVYGAEGVGHFEENAG</sequence>
<feature type="non-terminal residue" evidence="1">
    <location>
        <position position="67"/>
    </location>
</feature>
<protein>
    <submittedName>
        <fullName evidence="1">Uncharacterized protein</fullName>
    </submittedName>
</protein>
<gene>
    <name evidence="1" type="ORF">KI387_041234</name>
</gene>
<evidence type="ECO:0000313" key="2">
    <source>
        <dbReference type="Proteomes" id="UP000824469"/>
    </source>
</evidence>
<dbReference type="Proteomes" id="UP000824469">
    <property type="component" value="Unassembled WGS sequence"/>
</dbReference>
<dbReference type="EMBL" id="JAHRHJ020001004">
    <property type="protein sequence ID" value="KAH9293562.1"/>
    <property type="molecule type" value="Genomic_DNA"/>
</dbReference>
<name>A0AA38FA18_TAXCH</name>
<proteinExistence type="predicted"/>
<feature type="non-terminal residue" evidence="1">
    <location>
        <position position="1"/>
    </location>
</feature>
<dbReference type="AlphaFoldDB" id="A0AA38FA18"/>
<organism evidence="1 2">
    <name type="scientific">Taxus chinensis</name>
    <name type="common">Chinese yew</name>
    <name type="synonym">Taxus wallichiana var. chinensis</name>
    <dbReference type="NCBI Taxonomy" id="29808"/>
    <lineage>
        <taxon>Eukaryota</taxon>
        <taxon>Viridiplantae</taxon>
        <taxon>Streptophyta</taxon>
        <taxon>Embryophyta</taxon>
        <taxon>Tracheophyta</taxon>
        <taxon>Spermatophyta</taxon>
        <taxon>Pinopsida</taxon>
        <taxon>Pinidae</taxon>
        <taxon>Conifers II</taxon>
        <taxon>Cupressales</taxon>
        <taxon>Taxaceae</taxon>
        <taxon>Taxus</taxon>
    </lineage>
</organism>
<reference evidence="1 2" key="1">
    <citation type="journal article" date="2021" name="Nat. Plants">
        <title>The Taxus genome provides insights into paclitaxel biosynthesis.</title>
        <authorList>
            <person name="Xiong X."/>
            <person name="Gou J."/>
            <person name="Liao Q."/>
            <person name="Li Y."/>
            <person name="Zhou Q."/>
            <person name="Bi G."/>
            <person name="Li C."/>
            <person name="Du R."/>
            <person name="Wang X."/>
            <person name="Sun T."/>
            <person name="Guo L."/>
            <person name="Liang H."/>
            <person name="Lu P."/>
            <person name="Wu Y."/>
            <person name="Zhang Z."/>
            <person name="Ro D.K."/>
            <person name="Shang Y."/>
            <person name="Huang S."/>
            <person name="Yan J."/>
        </authorList>
    </citation>
    <scope>NUCLEOTIDE SEQUENCE [LARGE SCALE GENOMIC DNA]</scope>
    <source>
        <strain evidence="1">Ta-2019</strain>
    </source>
</reference>
<keyword evidence="2" id="KW-1185">Reference proteome</keyword>
<evidence type="ECO:0000313" key="1">
    <source>
        <dbReference type="EMBL" id="KAH9293562.1"/>
    </source>
</evidence>
<comment type="caution">
    <text evidence="1">The sequence shown here is derived from an EMBL/GenBank/DDBJ whole genome shotgun (WGS) entry which is preliminary data.</text>
</comment>